<accession>A0A075SG97</accession>
<dbReference type="PATRIC" id="fig|1214179.4.peg.814"/>
<dbReference type="AlphaFoldDB" id="A0A075SG97"/>
<reference evidence="1 2" key="1">
    <citation type="journal article" date="2014" name="Genome Announc.">
        <title>Whole-Genome Sequence of Streptococcus suis Serotype 4 Reference Strain 6407.</title>
        <authorList>
            <person name="Wang K."/>
            <person name="Chen J."/>
            <person name="Yao H."/>
            <person name="Lu C."/>
        </authorList>
    </citation>
    <scope>NUCLEOTIDE SEQUENCE [LARGE SCALE GENOMIC DNA]</scope>
    <source>
        <strain evidence="1">6407</strain>
    </source>
</reference>
<organism evidence="1 2">
    <name type="scientific">Streptococcus suis 6407</name>
    <dbReference type="NCBI Taxonomy" id="1214179"/>
    <lineage>
        <taxon>Bacteria</taxon>
        <taxon>Bacillati</taxon>
        <taxon>Bacillota</taxon>
        <taxon>Bacilli</taxon>
        <taxon>Lactobacillales</taxon>
        <taxon>Streptococcaceae</taxon>
        <taxon>Streptococcus</taxon>
    </lineage>
</organism>
<dbReference type="Proteomes" id="UP000028185">
    <property type="component" value="Chromosome"/>
</dbReference>
<proteinExistence type="predicted"/>
<protein>
    <submittedName>
        <fullName evidence="1">Uncharacterized protein</fullName>
    </submittedName>
</protein>
<dbReference type="HOGENOM" id="CLU_200598_0_0_9"/>
<dbReference type="EMBL" id="CP008921">
    <property type="protein sequence ID" value="AIG43294.1"/>
    <property type="molecule type" value="Genomic_DNA"/>
</dbReference>
<evidence type="ECO:0000313" key="1">
    <source>
        <dbReference type="EMBL" id="AIG43294.1"/>
    </source>
</evidence>
<name>A0A075SG97_STRSU</name>
<evidence type="ECO:0000313" key="2">
    <source>
        <dbReference type="Proteomes" id="UP000028185"/>
    </source>
</evidence>
<dbReference type="RefSeq" id="WP_024390601.1">
    <property type="nucleotide sequence ID" value="NZ_ALLE01000009.1"/>
</dbReference>
<gene>
    <name evidence="1" type="ORF">ID09_04265</name>
</gene>
<sequence length="72" mass="8159">MSKLSPKPNNQKKLKTWADLDNQLKFAFDERLSSPITSINPKLYAMPVEEIIQELEKSGYTVIEHGGSLVIK</sequence>